<dbReference type="Pfam" id="PF13379">
    <property type="entry name" value="NMT1_2"/>
    <property type="match status" value="1"/>
</dbReference>
<proteinExistence type="predicted"/>
<sequence length="377" mass="41038">MKNMNWKKAVSLLMAAVLVGSLTACSGGQGQKEASTELQKAEEKESAESTQAKGNEELPVLRVSLHPAYISTPVAYAIANDMAKDYGFQMEVQVYASGAPQNEALGSGLWDVGVIGGAFVNSVNTYGAYVIGDFIDGRDGNAIFVRKDSDIAKATGSNPTYPDILGNAETVKGKTLITNLGTTGHVQVQKWLEALGLTEDDIEIVQMDYASGYQAFESGEGDILATIGPYSTRARIAHQDDWAIAGGFISLDLLQYENIVCSESAMKEKRDLLVSFIRMVADANDVLAKDEDLLVDTYMNWMIENGKEVDKEEASMECIQKPVMTKEQIGSLIETDFGAYERMVWEMNIESGNISADSISKLDTNITAELMREALKQ</sequence>
<feature type="region of interest" description="Disordered" evidence="1">
    <location>
        <begin position="33"/>
        <end position="53"/>
    </location>
</feature>
<reference evidence="3" key="3">
    <citation type="submission" date="2022-01" db="EMBL/GenBank/DDBJ databases">
        <title>Collection of gut derived symbiotic bacterial strains cultured from healthy donors.</title>
        <authorList>
            <person name="Lin H."/>
            <person name="Kohout C."/>
            <person name="Waligurski E."/>
            <person name="Pamer E.G."/>
        </authorList>
    </citation>
    <scope>NUCLEOTIDE SEQUENCE</scope>
    <source>
        <strain evidence="3">DFI.6.55</strain>
    </source>
</reference>
<dbReference type="AlphaFoldDB" id="A0AAW5C471"/>
<keyword evidence="5" id="KW-1185">Reference proteome</keyword>
<evidence type="ECO:0000313" key="4">
    <source>
        <dbReference type="EMBL" id="NSJ48825.1"/>
    </source>
</evidence>
<dbReference type="EMBL" id="JAKNGE010000023">
    <property type="protein sequence ID" value="MCG4747301.1"/>
    <property type="molecule type" value="Genomic_DNA"/>
</dbReference>
<organism evidence="3 6">
    <name type="scientific">Enterocloster aldenensis</name>
    <dbReference type="NCBI Taxonomy" id="358742"/>
    <lineage>
        <taxon>Bacteria</taxon>
        <taxon>Bacillati</taxon>
        <taxon>Bacillota</taxon>
        <taxon>Clostridia</taxon>
        <taxon>Lachnospirales</taxon>
        <taxon>Lachnospiraceae</taxon>
        <taxon>Enterocloster</taxon>
    </lineage>
</organism>
<evidence type="ECO:0000313" key="6">
    <source>
        <dbReference type="Proteomes" id="UP001299608"/>
    </source>
</evidence>
<dbReference type="Proteomes" id="UP000669239">
    <property type="component" value="Unassembled WGS sequence"/>
</dbReference>
<protein>
    <submittedName>
        <fullName evidence="3">ABC transporter substrate-binding protein</fullName>
    </submittedName>
</protein>
<reference evidence="4" key="2">
    <citation type="submission" date="2020-02" db="EMBL/GenBank/DDBJ databases">
        <authorList>
            <person name="Littmann E."/>
            <person name="Sorbara M."/>
        </authorList>
    </citation>
    <scope>NUCLEOTIDE SEQUENCE</scope>
    <source>
        <strain evidence="4">MSK.1.17</strain>
    </source>
</reference>
<comment type="caution">
    <text evidence="3">The sequence shown here is derived from an EMBL/GenBank/DDBJ whole genome shotgun (WGS) entry which is preliminary data.</text>
</comment>
<dbReference type="SUPFAM" id="SSF53850">
    <property type="entry name" value="Periplasmic binding protein-like II"/>
    <property type="match status" value="1"/>
</dbReference>
<dbReference type="PANTHER" id="PTHR30024">
    <property type="entry name" value="ALIPHATIC SULFONATES-BINDING PROTEIN-RELATED"/>
    <property type="match status" value="1"/>
</dbReference>
<dbReference type="EMBL" id="JAAITT010000010">
    <property type="protein sequence ID" value="NSJ48825.1"/>
    <property type="molecule type" value="Genomic_DNA"/>
</dbReference>
<dbReference type="Proteomes" id="UP001299608">
    <property type="component" value="Unassembled WGS sequence"/>
</dbReference>
<evidence type="ECO:0000256" key="1">
    <source>
        <dbReference type="SAM" id="MobiDB-lite"/>
    </source>
</evidence>
<name>A0AAW5C471_9FIRM</name>
<dbReference type="Gene3D" id="3.40.190.10">
    <property type="entry name" value="Periplasmic binding protein-like II"/>
    <property type="match status" value="2"/>
</dbReference>
<evidence type="ECO:0000313" key="3">
    <source>
        <dbReference type="EMBL" id="MCG4747301.1"/>
    </source>
</evidence>
<feature type="signal peptide" evidence="2">
    <location>
        <begin position="1"/>
        <end position="26"/>
    </location>
</feature>
<dbReference type="PROSITE" id="PS51257">
    <property type="entry name" value="PROKAR_LIPOPROTEIN"/>
    <property type="match status" value="1"/>
</dbReference>
<evidence type="ECO:0000256" key="2">
    <source>
        <dbReference type="SAM" id="SignalP"/>
    </source>
</evidence>
<feature type="chain" id="PRO_5043330365" evidence="2">
    <location>
        <begin position="27"/>
        <end position="377"/>
    </location>
</feature>
<keyword evidence="2" id="KW-0732">Signal</keyword>
<dbReference type="RefSeq" id="WP_165641898.1">
    <property type="nucleotide sequence ID" value="NZ_CAXTHN010000028.1"/>
</dbReference>
<evidence type="ECO:0000313" key="5">
    <source>
        <dbReference type="Proteomes" id="UP000669239"/>
    </source>
</evidence>
<gene>
    <name evidence="4" type="ORF">G5B36_08945</name>
    <name evidence="3" type="ORF">L0N08_17895</name>
</gene>
<reference evidence="4 5" key="1">
    <citation type="journal article" date="2020" name="Cell Host Microbe">
        <title>Functional and Genomic Variation between Human-Derived Isolates of Lachnospiraceae Reveals Inter- and Intra-Species Diversity.</title>
        <authorList>
            <person name="Sorbara M.T."/>
            <person name="Littmann E.R."/>
            <person name="Fontana E."/>
            <person name="Moody T.U."/>
            <person name="Kohout C.E."/>
            <person name="Gjonbalaj M."/>
            <person name="Eaton V."/>
            <person name="Seok R."/>
            <person name="Leiner I.M."/>
            <person name="Pamer E.G."/>
        </authorList>
    </citation>
    <scope>NUCLEOTIDE SEQUENCE [LARGE SCALE GENOMIC DNA]</scope>
    <source>
        <strain evidence="4 5">MSK.1.17</strain>
    </source>
</reference>
<accession>A0AAW5C471</accession>